<evidence type="ECO:0000313" key="1">
    <source>
        <dbReference type="EMBL" id="GFS07403.1"/>
    </source>
</evidence>
<protein>
    <recommendedName>
        <fullName evidence="3">Arrestin-like N-terminal domain-containing protein</fullName>
    </recommendedName>
</protein>
<name>A0AAV4ICJ4_9GAST</name>
<accession>A0AAV4ICJ4</accession>
<gene>
    <name evidence="1" type="ORF">ElyMa_006568800</name>
</gene>
<dbReference type="InterPro" id="IPR013783">
    <property type="entry name" value="Ig-like_fold"/>
</dbReference>
<dbReference type="Proteomes" id="UP000762676">
    <property type="component" value="Unassembled WGS sequence"/>
</dbReference>
<reference evidence="1 2" key="1">
    <citation type="journal article" date="2021" name="Elife">
        <title>Chloroplast acquisition without the gene transfer in kleptoplastic sea slugs, Plakobranchus ocellatus.</title>
        <authorList>
            <person name="Maeda T."/>
            <person name="Takahashi S."/>
            <person name="Yoshida T."/>
            <person name="Shimamura S."/>
            <person name="Takaki Y."/>
            <person name="Nagai Y."/>
            <person name="Toyoda A."/>
            <person name="Suzuki Y."/>
            <person name="Arimoto A."/>
            <person name="Ishii H."/>
            <person name="Satoh N."/>
            <person name="Nishiyama T."/>
            <person name="Hasebe M."/>
            <person name="Maruyama T."/>
            <person name="Minagawa J."/>
            <person name="Obokata J."/>
            <person name="Shigenobu S."/>
        </authorList>
    </citation>
    <scope>NUCLEOTIDE SEQUENCE [LARGE SCALE GENOMIC DNA]</scope>
</reference>
<sequence>MIFTLKAVVGVLHSFARNQGPKDQIKAGEEFEAEITLKNPFARKAMTGCKLTIEGSVKVTDGGFKEKHGHFLKDIG</sequence>
<dbReference type="AlphaFoldDB" id="A0AAV4ICJ4"/>
<keyword evidence="2" id="KW-1185">Reference proteome</keyword>
<dbReference type="Gene3D" id="2.60.40.10">
    <property type="entry name" value="Immunoglobulins"/>
    <property type="match status" value="1"/>
</dbReference>
<organism evidence="1 2">
    <name type="scientific">Elysia marginata</name>
    <dbReference type="NCBI Taxonomy" id="1093978"/>
    <lineage>
        <taxon>Eukaryota</taxon>
        <taxon>Metazoa</taxon>
        <taxon>Spiralia</taxon>
        <taxon>Lophotrochozoa</taxon>
        <taxon>Mollusca</taxon>
        <taxon>Gastropoda</taxon>
        <taxon>Heterobranchia</taxon>
        <taxon>Euthyneura</taxon>
        <taxon>Panpulmonata</taxon>
        <taxon>Sacoglossa</taxon>
        <taxon>Placobranchoidea</taxon>
        <taxon>Plakobranchidae</taxon>
        <taxon>Elysia</taxon>
    </lineage>
</organism>
<dbReference type="EMBL" id="BMAT01013196">
    <property type="protein sequence ID" value="GFS07403.1"/>
    <property type="molecule type" value="Genomic_DNA"/>
</dbReference>
<evidence type="ECO:0000313" key="2">
    <source>
        <dbReference type="Proteomes" id="UP000762676"/>
    </source>
</evidence>
<proteinExistence type="predicted"/>
<evidence type="ECO:0008006" key="3">
    <source>
        <dbReference type="Google" id="ProtNLM"/>
    </source>
</evidence>
<comment type="caution">
    <text evidence="1">The sequence shown here is derived from an EMBL/GenBank/DDBJ whole genome shotgun (WGS) entry which is preliminary data.</text>
</comment>